<keyword evidence="4 7" id="KW-0067">ATP-binding</keyword>
<dbReference type="GO" id="GO:0015807">
    <property type="term" value="P:L-amino acid transport"/>
    <property type="evidence" value="ECO:0007669"/>
    <property type="project" value="TreeGrafter"/>
</dbReference>
<dbReference type="GO" id="GO:0016887">
    <property type="term" value="F:ATP hydrolysis activity"/>
    <property type="evidence" value="ECO:0007669"/>
    <property type="project" value="InterPro"/>
</dbReference>
<reference evidence="7" key="2">
    <citation type="submission" date="2020-09" db="EMBL/GenBank/DDBJ databases">
        <authorList>
            <person name="Sun Q."/>
            <person name="Ohkuma M."/>
        </authorList>
    </citation>
    <scope>NUCLEOTIDE SEQUENCE</scope>
    <source>
        <strain evidence="7">JCM 19831</strain>
    </source>
</reference>
<dbReference type="PROSITE" id="PS50893">
    <property type="entry name" value="ABC_TRANSPORTER_2"/>
    <property type="match status" value="1"/>
</dbReference>
<reference evidence="7" key="1">
    <citation type="journal article" date="2014" name="Int. J. Syst. Evol. Microbiol.">
        <title>Complete genome sequence of Corynebacterium casei LMG S-19264T (=DSM 44701T), isolated from a smear-ripened cheese.</title>
        <authorList>
            <consortium name="US DOE Joint Genome Institute (JGI-PGF)"/>
            <person name="Walter F."/>
            <person name="Albersmeier A."/>
            <person name="Kalinowski J."/>
            <person name="Ruckert C."/>
        </authorList>
    </citation>
    <scope>NUCLEOTIDE SEQUENCE</scope>
    <source>
        <strain evidence="7">JCM 19831</strain>
    </source>
</reference>
<keyword evidence="2" id="KW-0813">Transport</keyword>
<dbReference type="GO" id="GO:0005524">
    <property type="term" value="F:ATP binding"/>
    <property type="evidence" value="ECO:0007669"/>
    <property type="project" value="UniProtKB-KW"/>
</dbReference>
<dbReference type="SMART" id="SM00382">
    <property type="entry name" value="AAA"/>
    <property type="match status" value="1"/>
</dbReference>
<keyword evidence="8" id="KW-1185">Reference proteome</keyword>
<evidence type="ECO:0000256" key="3">
    <source>
        <dbReference type="ARBA" id="ARBA00022741"/>
    </source>
</evidence>
<dbReference type="InterPro" id="IPR052156">
    <property type="entry name" value="BCAA_Transport_ATP-bd_LivF"/>
</dbReference>
<dbReference type="PROSITE" id="PS00211">
    <property type="entry name" value="ABC_TRANSPORTER_1"/>
    <property type="match status" value="1"/>
</dbReference>
<sequence length="240" mass="25073">MTTAIAARPALSVSRLTVNYGLARALSDVSFDVAQGSCVAVLGANGAGKTTLARAITGLVPLREGKVLLDGQDITGWATHRIARLGVTHVPAERMILPGLSVLDNLRAAMRWAVPRNGRAAAIERAFERFPVLGSRAKQLAGTLSGGEQQMLSLARALAVPPKLVIADELSHGLAPMLVASVFEALAQIRAQGSTVVIIEQFVGAALELADEAVILRRGELAWSGPASVAGDQLAANYLE</sequence>
<dbReference type="InterPro" id="IPR003439">
    <property type="entry name" value="ABC_transporter-like_ATP-bd"/>
</dbReference>
<name>A0A917X4D9_9ACTN</name>
<dbReference type="Gene3D" id="3.40.50.300">
    <property type="entry name" value="P-loop containing nucleotide triphosphate hydrolases"/>
    <property type="match status" value="1"/>
</dbReference>
<dbReference type="Proteomes" id="UP000642070">
    <property type="component" value="Unassembled WGS sequence"/>
</dbReference>
<dbReference type="InterPro" id="IPR003593">
    <property type="entry name" value="AAA+_ATPase"/>
</dbReference>
<evidence type="ECO:0000256" key="4">
    <source>
        <dbReference type="ARBA" id="ARBA00022840"/>
    </source>
</evidence>
<dbReference type="AlphaFoldDB" id="A0A917X4D9"/>
<comment type="similarity">
    <text evidence="1">Belongs to the ABC transporter superfamily.</text>
</comment>
<dbReference type="PANTHER" id="PTHR43820:SF4">
    <property type="entry name" value="HIGH-AFFINITY BRANCHED-CHAIN AMINO ACID TRANSPORT ATP-BINDING PROTEIN LIVF"/>
    <property type="match status" value="1"/>
</dbReference>
<keyword evidence="5" id="KW-0029">Amino-acid transport</keyword>
<evidence type="ECO:0000256" key="1">
    <source>
        <dbReference type="ARBA" id="ARBA00005417"/>
    </source>
</evidence>
<dbReference type="PANTHER" id="PTHR43820">
    <property type="entry name" value="HIGH-AFFINITY BRANCHED-CHAIN AMINO ACID TRANSPORT ATP-BINDING PROTEIN LIVF"/>
    <property type="match status" value="1"/>
</dbReference>
<evidence type="ECO:0000313" key="7">
    <source>
        <dbReference type="EMBL" id="GGM64587.1"/>
    </source>
</evidence>
<evidence type="ECO:0000313" key="8">
    <source>
        <dbReference type="Proteomes" id="UP000642070"/>
    </source>
</evidence>
<dbReference type="RefSeq" id="WP_190255032.1">
    <property type="nucleotide sequence ID" value="NZ_BMPI01000050.1"/>
</dbReference>
<gene>
    <name evidence="7" type="ORF">GCM10007977_077540</name>
</gene>
<dbReference type="GO" id="GO:0015658">
    <property type="term" value="F:branched-chain amino acid transmembrane transporter activity"/>
    <property type="evidence" value="ECO:0007669"/>
    <property type="project" value="TreeGrafter"/>
</dbReference>
<proteinExistence type="inferred from homology"/>
<comment type="caution">
    <text evidence="7">The sequence shown here is derived from an EMBL/GenBank/DDBJ whole genome shotgun (WGS) entry which is preliminary data.</text>
</comment>
<evidence type="ECO:0000259" key="6">
    <source>
        <dbReference type="PROSITE" id="PS50893"/>
    </source>
</evidence>
<keyword evidence="3" id="KW-0547">Nucleotide-binding</keyword>
<organism evidence="7 8">
    <name type="scientific">Dactylosporangium sucinum</name>
    <dbReference type="NCBI Taxonomy" id="1424081"/>
    <lineage>
        <taxon>Bacteria</taxon>
        <taxon>Bacillati</taxon>
        <taxon>Actinomycetota</taxon>
        <taxon>Actinomycetes</taxon>
        <taxon>Micromonosporales</taxon>
        <taxon>Micromonosporaceae</taxon>
        <taxon>Dactylosporangium</taxon>
    </lineage>
</organism>
<dbReference type="InterPro" id="IPR017871">
    <property type="entry name" value="ABC_transporter-like_CS"/>
</dbReference>
<accession>A0A917X4D9</accession>
<dbReference type="Pfam" id="PF00005">
    <property type="entry name" value="ABC_tran"/>
    <property type="match status" value="1"/>
</dbReference>
<protein>
    <submittedName>
        <fullName evidence="7">ABC transporter ATP-binding protein</fullName>
    </submittedName>
</protein>
<evidence type="ECO:0000256" key="5">
    <source>
        <dbReference type="ARBA" id="ARBA00022970"/>
    </source>
</evidence>
<dbReference type="InterPro" id="IPR027417">
    <property type="entry name" value="P-loop_NTPase"/>
</dbReference>
<dbReference type="EMBL" id="BMPI01000050">
    <property type="protein sequence ID" value="GGM64587.1"/>
    <property type="molecule type" value="Genomic_DNA"/>
</dbReference>
<feature type="domain" description="ABC transporter" evidence="6">
    <location>
        <begin position="11"/>
        <end position="239"/>
    </location>
</feature>
<dbReference type="SUPFAM" id="SSF52540">
    <property type="entry name" value="P-loop containing nucleoside triphosphate hydrolases"/>
    <property type="match status" value="1"/>
</dbReference>
<evidence type="ECO:0000256" key="2">
    <source>
        <dbReference type="ARBA" id="ARBA00022448"/>
    </source>
</evidence>
<dbReference type="CDD" id="cd03224">
    <property type="entry name" value="ABC_TM1139_LivF_branched"/>
    <property type="match status" value="1"/>
</dbReference>